<protein>
    <recommendedName>
        <fullName evidence="3">DUF2007 domain-containing protein</fullName>
    </recommendedName>
</protein>
<accession>F6B3R3</accession>
<name>F6B3R3_DESCC</name>
<proteinExistence type="predicted"/>
<dbReference type="Proteomes" id="UP000009226">
    <property type="component" value="Chromosome"/>
</dbReference>
<organism evidence="1 2">
    <name type="scientific">Desulfotomaculum nigrificans (strain DSM 14880 / VKM B-2319 / CO-1-SRB)</name>
    <name type="common">Desulfotomaculum carboxydivorans</name>
    <dbReference type="NCBI Taxonomy" id="868595"/>
    <lineage>
        <taxon>Bacteria</taxon>
        <taxon>Bacillati</taxon>
        <taxon>Bacillota</taxon>
        <taxon>Clostridia</taxon>
        <taxon>Eubacteriales</taxon>
        <taxon>Desulfotomaculaceae</taxon>
        <taxon>Desulfotomaculum</taxon>
    </lineage>
</organism>
<evidence type="ECO:0000313" key="1">
    <source>
        <dbReference type="EMBL" id="AEF95222.1"/>
    </source>
</evidence>
<gene>
    <name evidence="1" type="ordered locus">Desca_2387</name>
</gene>
<sequence>MAITPGERTLYAYFANLPRARQAAAALEDKGFTLPVVDRTTGWDMGTALSQSTLYPEGTGEMLAEVNFDRSYVLILPTTDDQVNKAIRIIREHGGIV</sequence>
<keyword evidence="2" id="KW-1185">Reference proteome</keyword>
<evidence type="ECO:0000313" key="2">
    <source>
        <dbReference type="Proteomes" id="UP000009226"/>
    </source>
</evidence>
<dbReference type="AlphaFoldDB" id="F6B3R3"/>
<dbReference type="KEGG" id="dca:Desca_2387"/>
<dbReference type="HOGENOM" id="CLU_2342173_0_0_9"/>
<dbReference type="RefSeq" id="WP_003539964.1">
    <property type="nucleotide sequence ID" value="NC_015565.1"/>
</dbReference>
<evidence type="ECO:0008006" key="3">
    <source>
        <dbReference type="Google" id="ProtNLM"/>
    </source>
</evidence>
<dbReference type="EMBL" id="CP002736">
    <property type="protein sequence ID" value="AEF95222.1"/>
    <property type="molecule type" value="Genomic_DNA"/>
</dbReference>
<reference evidence="1 2" key="1">
    <citation type="submission" date="2011-05" db="EMBL/GenBank/DDBJ databases">
        <title>Complete sequence of Desulfotomaculum carboxydivorans CO-1-SRB.</title>
        <authorList>
            <consortium name="US DOE Joint Genome Institute"/>
            <person name="Lucas S."/>
            <person name="Han J."/>
            <person name="Lapidus A."/>
            <person name="Cheng J.-F."/>
            <person name="Goodwin L."/>
            <person name="Pitluck S."/>
            <person name="Peters L."/>
            <person name="Mikhailova N."/>
            <person name="Lu M."/>
            <person name="Han C."/>
            <person name="Tapia R."/>
            <person name="Land M."/>
            <person name="Hauser L."/>
            <person name="Kyrpides N."/>
            <person name="Ivanova N."/>
            <person name="Pagani I."/>
            <person name="Stams A."/>
            <person name="Plugge C."/>
            <person name="Muyzer G."/>
            <person name="Kuever J."/>
            <person name="Parshina S."/>
            <person name="Ivanova A."/>
            <person name="Nazina T."/>
            <person name="Woyke T."/>
        </authorList>
    </citation>
    <scope>NUCLEOTIDE SEQUENCE [LARGE SCALE GENOMIC DNA]</scope>
    <source>
        <strain evidence="2">DSM 14880 / VKM B-2319 / CO-1-SRB</strain>
    </source>
</reference>